<evidence type="ECO:0000256" key="1">
    <source>
        <dbReference type="ARBA" id="ARBA00022553"/>
    </source>
</evidence>
<evidence type="ECO:0000256" key="3">
    <source>
        <dbReference type="ARBA" id="ARBA00022737"/>
    </source>
</evidence>
<keyword evidence="3" id="KW-0677">Repeat</keyword>
<dbReference type="EMBL" id="OV651818">
    <property type="protein sequence ID" value="CAH1112013.1"/>
    <property type="molecule type" value="Genomic_DNA"/>
</dbReference>
<dbReference type="PROSITE" id="PS00678">
    <property type="entry name" value="WD_REPEATS_1"/>
    <property type="match status" value="2"/>
</dbReference>
<keyword evidence="2 4" id="KW-0853">WD repeat</keyword>
<proteinExistence type="predicted"/>
<dbReference type="PRINTS" id="PR00320">
    <property type="entry name" value="GPROTEINBRPT"/>
</dbReference>
<dbReference type="SMART" id="SM00320">
    <property type="entry name" value="WD40"/>
    <property type="match status" value="5"/>
</dbReference>
<reference evidence="5" key="1">
    <citation type="submission" date="2022-01" db="EMBL/GenBank/DDBJ databases">
        <authorList>
            <person name="King R."/>
        </authorList>
    </citation>
    <scope>NUCLEOTIDE SEQUENCE</scope>
</reference>
<dbReference type="InterPro" id="IPR036322">
    <property type="entry name" value="WD40_repeat_dom_sf"/>
</dbReference>
<dbReference type="PANTHER" id="PTHR14091:SF0">
    <property type="entry name" value="PERIODIC TRYPTOPHAN PROTEIN 1 HOMOLOG"/>
    <property type="match status" value="1"/>
</dbReference>
<dbReference type="Gene3D" id="2.130.10.10">
    <property type="entry name" value="YVTN repeat-like/Quinoprotein amine dehydrogenase"/>
    <property type="match status" value="1"/>
</dbReference>
<name>A0A9P0GK08_9CUCU</name>
<evidence type="ECO:0008006" key="7">
    <source>
        <dbReference type="Google" id="ProtNLM"/>
    </source>
</evidence>
<dbReference type="InterPro" id="IPR015943">
    <property type="entry name" value="WD40/YVTN_repeat-like_dom_sf"/>
</dbReference>
<accession>A0A9P0GK08</accession>
<dbReference type="InterPro" id="IPR020472">
    <property type="entry name" value="WD40_PAC1"/>
</dbReference>
<keyword evidence="6" id="KW-1185">Reference proteome</keyword>
<feature type="repeat" description="WD" evidence="4">
    <location>
        <begin position="119"/>
        <end position="161"/>
    </location>
</feature>
<dbReference type="PROSITE" id="PS50294">
    <property type="entry name" value="WD_REPEATS_REGION"/>
    <property type="match status" value="2"/>
</dbReference>
<dbReference type="GO" id="GO:0006364">
    <property type="term" value="P:rRNA processing"/>
    <property type="evidence" value="ECO:0007669"/>
    <property type="project" value="InterPro"/>
</dbReference>
<gene>
    <name evidence="5" type="ORF">PSYICH_LOCUS12362</name>
</gene>
<dbReference type="OrthoDB" id="270624at2759"/>
<dbReference type="SUPFAM" id="SSF50978">
    <property type="entry name" value="WD40 repeat-like"/>
    <property type="match status" value="1"/>
</dbReference>
<evidence type="ECO:0000256" key="2">
    <source>
        <dbReference type="ARBA" id="ARBA00022574"/>
    </source>
</evidence>
<protein>
    <recommendedName>
        <fullName evidence="7">Periodic tryptophan protein 1 homolog</fullName>
    </recommendedName>
</protein>
<dbReference type="InterPro" id="IPR001680">
    <property type="entry name" value="WD40_rpt"/>
</dbReference>
<evidence type="ECO:0000256" key="4">
    <source>
        <dbReference type="PROSITE-ProRule" id="PRU00221"/>
    </source>
</evidence>
<feature type="repeat" description="WD" evidence="4">
    <location>
        <begin position="246"/>
        <end position="281"/>
    </location>
</feature>
<evidence type="ECO:0000313" key="6">
    <source>
        <dbReference type="Proteomes" id="UP001153636"/>
    </source>
</evidence>
<evidence type="ECO:0000313" key="5">
    <source>
        <dbReference type="EMBL" id="CAH1112013.1"/>
    </source>
</evidence>
<sequence>MTQKIIFSESDDSDKEDDAIKPTDNLILVGHVEGDASILEVYVYNEEEESLYVHHDIFLPSFPLCVEHLNYEPKMPKGNYCAVGSMTPVIEVWDLDIMNVIEPSFTLGRPGSKKKKKEHIGHTDAVLALAWNKIYDHVIASGSVDQTVLLWDMEIKRPNTTIKSFTDKVQCLEWHPLEAQTLLAGGCDSSTRVFDCRAPETHQTWLLDGEAERICWNPLEPFTFLAGTSKGVVQCFDCRKGQLWAISAHSKEVTGLSVSKQCQGLLITSSTDETVKIWDFNLESEPKLVSEKEFNIGNVHCLDLCPDLPFVITAGGDKKSHNFTVFDIQNIDVVKHTFTPRGLIQLVPDTNESNST</sequence>
<dbReference type="InterPro" id="IPR044285">
    <property type="entry name" value="PWP1"/>
</dbReference>
<dbReference type="Proteomes" id="UP001153636">
    <property type="component" value="Chromosome 6"/>
</dbReference>
<dbReference type="InterPro" id="IPR019775">
    <property type="entry name" value="WD40_repeat_CS"/>
</dbReference>
<dbReference type="AlphaFoldDB" id="A0A9P0GK08"/>
<keyword evidence="1" id="KW-0597">Phosphoprotein</keyword>
<dbReference type="PANTHER" id="PTHR14091">
    <property type="entry name" value="PERIODIC TRYPTOPHAN PROTEIN 1"/>
    <property type="match status" value="1"/>
</dbReference>
<organism evidence="5 6">
    <name type="scientific">Psylliodes chrysocephalus</name>
    <dbReference type="NCBI Taxonomy" id="3402493"/>
    <lineage>
        <taxon>Eukaryota</taxon>
        <taxon>Metazoa</taxon>
        <taxon>Ecdysozoa</taxon>
        <taxon>Arthropoda</taxon>
        <taxon>Hexapoda</taxon>
        <taxon>Insecta</taxon>
        <taxon>Pterygota</taxon>
        <taxon>Neoptera</taxon>
        <taxon>Endopterygota</taxon>
        <taxon>Coleoptera</taxon>
        <taxon>Polyphaga</taxon>
        <taxon>Cucujiformia</taxon>
        <taxon>Chrysomeloidea</taxon>
        <taxon>Chrysomelidae</taxon>
        <taxon>Galerucinae</taxon>
        <taxon>Alticini</taxon>
        <taxon>Psylliodes</taxon>
    </lineage>
</organism>
<dbReference type="Pfam" id="PF00400">
    <property type="entry name" value="WD40"/>
    <property type="match status" value="2"/>
</dbReference>
<dbReference type="PROSITE" id="PS50082">
    <property type="entry name" value="WD_REPEATS_2"/>
    <property type="match status" value="2"/>
</dbReference>
<dbReference type="GO" id="GO:0005634">
    <property type="term" value="C:nucleus"/>
    <property type="evidence" value="ECO:0007669"/>
    <property type="project" value="TreeGrafter"/>
</dbReference>